<dbReference type="Pfam" id="PF01882">
    <property type="entry name" value="DUF58"/>
    <property type="match status" value="1"/>
</dbReference>
<evidence type="ECO:0000313" key="3">
    <source>
        <dbReference type="Proteomes" id="UP000887097"/>
    </source>
</evidence>
<reference evidence="2" key="1">
    <citation type="submission" date="2021-08" db="EMBL/GenBank/DDBJ databases">
        <title>Prevotella lacticifex sp. nov., isolated from rumen of cow.</title>
        <authorList>
            <person name="Shinkai T."/>
            <person name="Ikeyama N."/>
            <person name="Kumagai M."/>
            <person name="Ohmori H."/>
            <person name="Sakamoto M."/>
            <person name="Ohkuma M."/>
            <person name="Mitsumori M."/>
        </authorList>
    </citation>
    <scope>NUCLEOTIDE SEQUENCE</scope>
    <source>
        <strain evidence="2">JCM 8259</strain>
    </source>
</reference>
<dbReference type="Proteomes" id="UP000887097">
    <property type="component" value="Unassembled WGS sequence"/>
</dbReference>
<dbReference type="RefSeq" id="WP_013064920.1">
    <property type="nucleotide sequence ID" value="NZ_BPTT01000001.1"/>
</dbReference>
<comment type="caution">
    <text evidence="2">The sequence shown here is derived from an EMBL/GenBank/DDBJ whole genome shotgun (WGS) entry which is preliminary data.</text>
</comment>
<protein>
    <recommendedName>
        <fullName evidence="1">VWFA domain-containing protein</fullName>
    </recommendedName>
</protein>
<dbReference type="AlphaFoldDB" id="A0AA37I2K1"/>
<dbReference type="SUPFAM" id="SSF53300">
    <property type="entry name" value="vWA-like"/>
    <property type="match status" value="1"/>
</dbReference>
<dbReference type="PANTHER" id="PTHR33608">
    <property type="entry name" value="BLL2464 PROTEIN"/>
    <property type="match status" value="1"/>
</dbReference>
<evidence type="ECO:0000313" key="2">
    <source>
        <dbReference type="EMBL" id="GJG33164.1"/>
    </source>
</evidence>
<dbReference type="InterPro" id="IPR002881">
    <property type="entry name" value="DUF58"/>
</dbReference>
<gene>
    <name evidence="2" type="ORF">PRMUPPPA20_12730</name>
</gene>
<dbReference type="GeneID" id="31500304"/>
<proteinExistence type="predicted"/>
<evidence type="ECO:0000259" key="1">
    <source>
        <dbReference type="SMART" id="SM00327"/>
    </source>
</evidence>
<organism evidence="2 3">
    <name type="scientific">Xylanibacter ruminicola</name>
    <name type="common">Prevotella ruminicola</name>
    <dbReference type="NCBI Taxonomy" id="839"/>
    <lineage>
        <taxon>Bacteria</taxon>
        <taxon>Pseudomonadati</taxon>
        <taxon>Bacteroidota</taxon>
        <taxon>Bacteroidia</taxon>
        <taxon>Bacteroidales</taxon>
        <taxon>Prevotellaceae</taxon>
        <taxon>Xylanibacter</taxon>
    </lineage>
</organism>
<dbReference type="InterPro" id="IPR036465">
    <property type="entry name" value="vWFA_dom_sf"/>
</dbReference>
<dbReference type="Gene3D" id="3.40.50.410">
    <property type="entry name" value="von Willebrand factor, type A domain"/>
    <property type="match status" value="1"/>
</dbReference>
<dbReference type="InterPro" id="IPR002035">
    <property type="entry name" value="VWF_A"/>
</dbReference>
<feature type="domain" description="VWFA" evidence="1">
    <location>
        <begin position="76"/>
        <end position="248"/>
    </location>
</feature>
<dbReference type="PANTHER" id="PTHR33608:SF6">
    <property type="entry name" value="BLL2464 PROTEIN"/>
    <property type="match status" value="1"/>
</dbReference>
<name>A0AA37I2K1_XYLRU</name>
<sequence length="289" mass="33689">METSEIIKKVRKIEIKTRGLSSNIFAGQYHSAFKGRGMAFSEVREYQFGDDVRDIDWNVTARFHRPYVKVFEEERELTVMLLIDVSGSLDFGTQKQMKRDMVTEIAATLAFSAIQNNDKIGVIFFSDKIEKYIPPKKGRKHILYIIREMLDFKPESTRTDIKQAIEFLSSVQKRRTTAFILSDFYVRSNFQQSLQIANRKHDVVAIQVYDQRARELPDVGLMKVVDAETGYEQYVDTSSKKLRQAYQKYWLTRQAQLQETFNKSNVDNVSIATNDDFVKSLLLLFKQRS</sequence>
<dbReference type="OMA" id="FSGEYHS"/>
<dbReference type="SMART" id="SM00327">
    <property type="entry name" value="VWA"/>
    <property type="match status" value="1"/>
</dbReference>
<accession>A0AA37I2K1</accession>
<dbReference type="EMBL" id="BPTT01000001">
    <property type="protein sequence ID" value="GJG33164.1"/>
    <property type="molecule type" value="Genomic_DNA"/>
</dbReference>